<organism evidence="1 2">
    <name type="scientific">Ancylostoma ceylanicum</name>
    <dbReference type="NCBI Taxonomy" id="53326"/>
    <lineage>
        <taxon>Eukaryota</taxon>
        <taxon>Metazoa</taxon>
        <taxon>Ecdysozoa</taxon>
        <taxon>Nematoda</taxon>
        <taxon>Chromadorea</taxon>
        <taxon>Rhabditida</taxon>
        <taxon>Rhabditina</taxon>
        <taxon>Rhabditomorpha</taxon>
        <taxon>Strongyloidea</taxon>
        <taxon>Ancylostomatidae</taxon>
        <taxon>Ancylostomatinae</taxon>
        <taxon>Ancylostoma</taxon>
    </lineage>
</organism>
<proteinExistence type="predicted"/>
<dbReference type="AlphaFoldDB" id="A0A016WNE8"/>
<accession>A0A016WNE8</accession>
<evidence type="ECO:0000313" key="1">
    <source>
        <dbReference type="EMBL" id="EYC41106.1"/>
    </source>
</evidence>
<keyword evidence="2" id="KW-1185">Reference proteome</keyword>
<dbReference type="EMBL" id="JARK01000182">
    <property type="protein sequence ID" value="EYC41106.1"/>
    <property type="molecule type" value="Genomic_DNA"/>
</dbReference>
<gene>
    <name evidence="1" type="primary">Acey_s0582.g293</name>
    <name evidence="1" type="ORF">Y032_0582g293</name>
</gene>
<sequence>MVSLKHESYRSLTENVLRREKKSGAFLCVVSPCEREQITGHSKAELFFLEKDLELRLSMHCLTEAVYRKVFDI</sequence>
<protein>
    <submittedName>
        <fullName evidence="1">Uncharacterized protein</fullName>
    </submittedName>
</protein>
<comment type="caution">
    <text evidence="1">The sequence shown here is derived from an EMBL/GenBank/DDBJ whole genome shotgun (WGS) entry which is preliminary data.</text>
</comment>
<evidence type="ECO:0000313" key="2">
    <source>
        <dbReference type="Proteomes" id="UP000024635"/>
    </source>
</evidence>
<reference evidence="2" key="1">
    <citation type="journal article" date="2015" name="Nat. Genet.">
        <title>The genome and transcriptome of the zoonotic hookworm Ancylostoma ceylanicum identify infection-specific gene families.</title>
        <authorList>
            <person name="Schwarz E.M."/>
            <person name="Hu Y."/>
            <person name="Antoshechkin I."/>
            <person name="Miller M.M."/>
            <person name="Sternberg P.W."/>
            <person name="Aroian R.V."/>
        </authorList>
    </citation>
    <scope>NUCLEOTIDE SEQUENCE</scope>
    <source>
        <strain evidence="2">HY135</strain>
    </source>
</reference>
<name>A0A016WNE8_9BILA</name>
<dbReference type="Proteomes" id="UP000024635">
    <property type="component" value="Unassembled WGS sequence"/>
</dbReference>